<evidence type="ECO:0000259" key="8">
    <source>
        <dbReference type="Pfam" id="PF25145"/>
    </source>
</evidence>
<dbReference type="AlphaFoldDB" id="E0SQD5"/>
<dbReference type="Pfam" id="PF25145">
    <property type="entry name" value="NfeD1b_N"/>
    <property type="match status" value="1"/>
</dbReference>
<evidence type="ECO:0000259" key="6">
    <source>
        <dbReference type="Pfam" id="PF01957"/>
    </source>
</evidence>
<dbReference type="KEGG" id="iag:Igag_0236"/>
<sequence length="447" mass="49475">MNKSKIQILWILLFFMATIFIVHVSFLYSQQTLNTKAILIRIDGIVGTIDKPTEDYVRYALSLATDRGVPLIIIVNSYGGYLESTINIADILLNAKVPVIGFIADKAFSAASIVVQPMHIVAITPYGVIGAAQPIQINPVTGQYEYVNESKVINSIVALATRYAEARGRNKTAVEMFIRRNLVLRGEEAVKYHVVDIIANDLDDLINKVNNQMVTISYGDHRYNVTIRIDGYEYIEPGLQIQLYAYLRDSLINSILWFIGFFGTFILLLTGRIDLIPFTIVFLLLALVGGGMDINVVSVLLIGLGSILIAIELVTPGYGILGISGIIALTFGFLLMPMAPATYLYPSVIESIRIIILILGGGLGALFSFIMYKILETNRKRKHIQISSIVQAQIGKVVEKIEPNKKGLVMVGGEYWSAESDEVIEPGEEVEVIGRKGFTLIVRKKRT</sequence>
<keyword evidence="2 5" id="KW-0812">Transmembrane</keyword>
<dbReference type="SUPFAM" id="SSF141322">
    <property type="entry name" value="NfeD domain-like"/>
    <property type="match status" value="1"/>
</dbReference>
<feature type="transmembrane region" description="Helical" evidence="5">
    <location>
        <begin position="318"/>
        <end position="339"/>
    </location>
</feature>
<evidence type="ECO:0000313" key="10">
    <source>
        <dbReference type="Proteomes" id="UP000001304"/>
    </source>
</evidence>
<dbReference type="EMBL" id="CP002098">
    <property type="protein sequence ID" value="ADM27085.1"/>
    <property type="molecule type" value="Genomic_DNA"/>
</dbReference>
<evidence type="ECO:0000256" key="5">
    <source>
        <dbReference type="SAM" id="Phobius"/>
    </source>
</evidence>
<evidence type="ECO:0000256" key="4">
    <source>
        <dbReference type="ARBA" id="ARBA00023136"/>
    </source>
</evidence>
<dbReference type="InterPro" id="IPR056739">
    <property type="entry name" value="NfeD_membrane"/>
</dbReference>
<feature type="transmembrane region" description="Helical" evidence="5">
    <location>
        <begin position="255"/>
        <end position="288"/>
    </location>
</feature>
<keyword evidence="4 5" id="KW-0472">Membrane</keyword>
<dbReference type="GO" id="GO:0016020">
    <property type="term" value="C:membrane"/>
    <property type="evidence" value="ECO:0007669"/>
    <property type="project" value="UniProtKB-SubCell"/>
</dbReference>
<dbReference type="SUPFAM" id="SSF52096">
    <property type="entry name" value="ClpP/crotonase"/>
    <property type="match status" value="1"/>
</dbReference>
<dbReference type="Pfam" id="PF01957">
    <property type="entry name" value="NfeD"/>
    <property type="match status" value="1"/>
</dbReference>
<organism evidence="9 10">
    <name type="scientific">Ignisphaera aggregans (strain DSM 17230 / JCM 13409 / AQ1.S1)</name>
    <dbReference type="NCBI Taxonomy" id="583356"/>
    <lineage>
        <taxon>Archaea</taxon>
        <taxon>Thermoproteota</taxon>
        <taxon>Thermoprotei</taxon>
        <taxon>Desulfurococcales</taxon>
        <taxon>Desulfurococcaceae</taxon>
        <taxon>Ignisphaera</taxon>
    </lineage>
</organism>
<dbReference type="PANTHER" id="PTHR33507">
    <property type="entry name" value="INNER MEMBRANE PROTEIN YBBJ"/>
    <property type="match status" value="1"/>
</dbReference>
<dbReference type="PANTHER" id="PTHR33507:SF4">
    <property type="entry name" value="NODULATION COMPETITIVENESS PROTEIN NFED"/>
    <property type="match status" value="1"/>
</dbReference>
<dbReference type="InterPro" id="IPR052165">
    <property type="entry name" value="Membrane_assoc_protease"/>
</dbReference>
<dbReference type="InterPro" id="IPR056738">
    <property type="entry name" value="NfeD1b_N"/>
</dbReference>
<dbReference type="Gene3D" id="2.40.50.140">
    <property type="entry name" value="Nucleic acid-binding proteins"/>
    <property type="match status" value="1"/>
</dbReference>
<feature type="transmembrane region" description="Helical" evidence="5">
    <location>
        <begin position="294"/>
        <end position="311"/>
    </location>
</feature>
<reference evidence="9 10" key="1">
    <citation type="journal article" date="2010" name="Stand. Genomic Sci.">
        <title>Complete genome sequence of Ignisphaera aggregans type strain (AQ1.S1).</title>
        <authorList>
            <person name="Goker M."/>
            <person name="Held B."/>
            <person name="Lapidus A."/>
            <person name="Nolan M."/>
            <person name="Spring S."/>
            <person name="Yasawong M."/>
            <person name="Lucas S."/>
            <person name="Glavina Del Rio T."/>
            <person name="Tice H."/>
            <person name="Cheng J.F."/>
            <person name="Goodwin L."/>
            <person name="Tapia R."/>
            <person name="Pitluck S."/>
            <person name="Liolios K."/>
            <person name="Ivanova N."/>
            <person name="Mavromatis K."/>
            <person name="Mikhailova N."/>
            <person name="Pati A."/>
            <person name="Chen A."/>
            <person name="Palaniappan K."/>
            <person name="Brambilla E."/>
            <person name="Land M."/>
            <person name="Hauser L."/>
            <person name="Chang Y.J."/>
            <person name="Jeffries C.D."/>
            <person name="Brettin T."/>
            <person name="Detter J.C."/>
            <person name="Han C."/>
            <person name="Rohde M."/>
            <person name="Sikorski J."/>
            <person name="Woyke T."/>
            <person name="Bristow J."/>
            <person name="Eisen J.A."/>
            <person name="Markowitz V."/>
            <person name="Hugenholtz P."/>
            <person name="Kyrpides N.C."/>
            <person name="Klenk H.P."/>
        </authorList>
    </citation>
    <scope>NUCLEOTIDE SEQUENCE [LARGE SCALE GENOMIC DNA]</scope>
    <source>
        <strain evidence="10">DSM 17230 / JCM 13409 / AQ1.S1</strain>
    </source>
</reference>
<dbReference type="STRING" id="583356.Igag_0236"/>
<dbReference type="Gene3D" id="3.90.226.10">
    <property type="entry name" value="2-enoyl-CoA Hydratase, Chain A, domain 1"/>
    <property type="match status" value="1"/>
</dbReference>
<proteinExistence type="predicted"/>
<evidence type="ECO:0000256" key="1">
    <source>
        <dbReference type="ARBA" id="ARBA00004141"/>
    </source>
</evidence>
<dbReference type="Pfam" id="PF24961">
    <property type="entry name" value="NfeD_membrane"/>
    <property type="match status" value="1"/>
</dbReference>
<protein>
    <submittedName>
        <fullName evidence="9">Uncharacterized protein</fullName>
    </submittedName>
</protein>
<gene>
    <name evidence="9" type="ordered locus">Igag_0236</name>
</gene>
<dbReference type="InterPro" id="IPR029045">
    <property type="entry name" value="ClpP/crotonase-like_dom_sf"/>
</dbReference>
<dbReference type="BioCyc" id="IAGG583356:GHAH-248-MONOMER"/>
<feature type="domain" description="NfeD1b N-terminal" evidence="8">
    <location>
        <begin position="46"/>
        <end position="213"/>
    </location>
</feature>
<evidence type="ECO:0000256" key="2">
    <source>
        <dbReference type="ARBA" id="ARBA00022692"/>
    </source>
</evidence>
<keyword evidence="10" id="KW-1185">Reference proteome</keyword>
<dbReference type="InterPro" id="IPR002810">
    <property type="entry name" value="NfeD-like_C"/>
</dbReference>
<dbReference type="Proteomes" id="UP000001304">
    <property type="component" value="Chromosome"/>
</dbReference>
<feature type="domain" description="NfeD integral membrane" evidence="7">
    <location>
        <begin position="252"/>
        <end position="373"/>
    </location>
</feature>
<feature type="transmembrane region" description="Helical" evidence="5">
    <location>
        <begin position="6"/>
        <end position="28"/>
    </location>
</feature>
<evidence type="ECO:0000313" key="9">
    <source>
        <dbReference type="EMBL" id="ADM27085.1"/>
    </source>
</evidence>
<feature type="transmembrane region" description="Helical" evidence="5">
    <location>
        <begin position="351"/>
        <end position="372"/>
    </location>
</feature>
<feature type="domain" description="NfeD-like C-terminal" evidence="6">
    <location>
        <begin position="393"/>
        <end position="444"/>
    </location>
</feature>
<comment type="subcellular location">
    <subcellularLocation>
        <location evidence="1">Membrane</location>
        <topology evidence="1">Multi-pass membrane protein</topology>
    </subcellularLocation>
</comment>
<keyword evidence="3 5" id="KW-1133">Transmembrane helix</keyword>
<evidence type="ECO:0000256" key="3">
    <source>
        <dbReference type="ARBA" id="ARBA00022989"/>
    </source>
</evidence>
<dbReference type="InterPro" id="IPR012340">
    <property type="entry name" value="NA-bd_OB-fold"/>
</dbReference>
<accession>E0SQD5</accession>
<evidence type="ECO:0000259" key="7">
    <source>
        <dbReference type="Pfam" id="PF24961"/>
    </source>
</evidence>
<dbReference type="HOGENOM" id="CLU_024619_1_1_2"/>
<name>E0SQD5_IGNAA</name>